<comment type="caution">
    <text evidence="2">The sequence shown here is derived from an EMBL/GenBank/DDBJ whole genome shotgun (WGS) entry which is preliminary data.</text>
</comment>
<dbReference type="RefSeq" id="WP_320754991.1">
    <property type="nucleotide sequence ID" value="NZ_JAWNGA010000003.1"/>
</dbReference>
<evidence type="ECO:0000256" key="1">
    <source>
        <dbReference type="SAM" id="MobiDB-lite"/>
    </source>
</evidence>
<reference evidence="2 3" key="1">
    <citation type="submission" date="2023-10" db="EMBL/GenBank/DDBJ databases">
        <title>Whole Genome based description of the genera Actinobaculum and Actinotignum reveals a complex phylogenetic relationship within the species included in the genus Actinotignum.</title>
        <authorList>
            <person name="Jensen C.S."/>
            <person name="Dargis R."/>
            <person name="Kemp M."/>
            <person name="Christensen J.J."/>
        </authorList>
    </citation>
    <scope>NUCLEOTIDE SEQUENCE [LARGE SCALE GENOMIC DNA]</scope>
    <source>
        <strain evidence="2 3">SLA_B974</strain>
    </source>
</reference>
<proteinExistence type="predicted"/>
<dbReference type="EMBL" id="JAWNGA010000003">
    <property type="protein sequence ID" value="MDY5132588.1"/>
    <property type="molecule type" value="Genomic_DNA"/>
</dbReference>
<dbReference type="Proteomes" id="UP001275049">
    <property type="component" value="Unassembled WGS sequence"/>
</dbReference>
<evidence type="ECO:0000313" key="3">
    <source>
        <dbReference type="Proteomes" id="UP001275049"/>
    </source>
</evidence>
<sequence length="100" mass="11455">SHAMHKNIIASPQPPSQEKTKPPNNTTKTAMPSSSYTTIKQKTRYQETKHHTHTPEKPSNYLPFPKEVSYRGADFHLFPASWARISIVVVFQPRVKRNSL</sequence>
<protein>
    <submittedName>
        <fullName evidence="2">Uncharacterized protein</fullName>
    </submittedName>
</protein>
<keyword evidence="3" id="KW-1185">Reference proteome</keyword>
<evidence type="ECO:0000313" key="2">
    <source>
        <dbReference type="EMBL" id="MDY5132588.1"/>
    </source>
</evidence>
<gene>
    <name evidence="2" type="ORF">R6G86_02360</name>
</gene>
<feature type="compositionally biased region" description="Polar residues" evidence="1">
    <location>
        <begin position="30"/>
        <end position="39"/>
    </location>
</feature>
<feature type="non-terminal residue" evidence="2">
    <location>
        <position position="1"/>
    </location>
</feature>
<organism evidence="2 3">
    <name type="scientific">Actinotignum urinale</name>
    <dbReference type="NCBI Taxonomy" id="190146"/>
    <lineage>
        <taxon>Bacteria</taxon>
        <taxon>Bacillati</taxon>
        <taxon>Actinomycetota</taxon>
        <taxon>Actinomycetes</taxon>
        <taxon>Actinomycetales</taxon>
        <taxon>Actinomycetaceae</taxon>
        <taxon>Actinotignum</taxon>
    </lineage>
</organism>
<name>A0ABU5G5D7_9ACTO</name>
<accession>A0ABU5G5D7</accession>
<feature type="region of interest" description="Disordered" evidence="1">
    <location>
        <begin position="1"/>
        <end position="39"/>
    </location>
</feature>